<keyword evidence="8" id="KW-0698">rRNA processing</keyword>
<keyword evidence="5 8" id="KW-0255">Endonuclease</keyword>
<dbReference type="GO" id="GO:0005737">
    <property type="term" value="C:cytoplasm"/>
    <property type="evidence" value="ECO:0007669"/>
    <property type="project" value="UniProtKB-SubCell"/>
</dbReference>
<dbReference type="OrthoDB" id="9807740at2"/>
<dbReference type="InterPro" id="IPR020549">
    <property type="entry name" value="YbeY_CS"/>
</dbReference>
<feature type="binding site" evidence="8">
    <location>
        <position position="125"/>
    </location>
    <ligand>
        <name>Zn(2+)</name>
        <dbReference type="ChEBI" id="CHEBI:29105"/>
        <note>catalytic</note>
    </ligand>
</feature>
<dbReference type="PANTHER" id="PTHR46986:SF1">
    <property type="entry name" value="ENDORIBONUCLEASE YBEY, CHLOROPLASTIC"/>
    <property type="match status" value="1"/>
</dbReference>
<comment type="cofactor">
    <cofactor evidence="8">
        <name>Zn(2+)</name>
        <dbReference type="ChEBI" id="CHEBI:29105"/>
    </cofactor>
    <text evidence="8">Binds 1 zinc ion.</text>
</comment>
<dbReference type="eggNOG" id="COG0319">
    <property type="taxonomic scope" value="Bacteria"/>
</dbReference>
<dbReference type="NCBIfam" id="TIGR00043">
    <property type="entry name" value="rRNA maturation RNase YbeY"/>
    <property type="match status" value="1"/>
</dbReference>
<sequence length="157" mass="17877">MNVNIDLQVAIDPKESLPDIDELTLWAKSALIGADYHKDSEITVRIVASDEIQELNREYRHKDCPTNILSFPFECPDVIDLPLLGDLIICDEIVRREAKVQEKTYKEHFAHLIVHGCLHLLGYDHIEAKDAAKMEPLEVKIITKLGYPDPYGDLTNN</sequence>
<comment type="subcellular location">
    <subcellularLocation>
        <location evidence="8">Cytoplasm</location>
    </subcellularLocation>
</comment>
<dbReference type="PROSITE" id="PS01306">
    <property type="entry name" value="UPF0054"/>
    <property type="match status" value="1"/>
</dbReference>
<keyword evidence="2 8" id="KW-0690">Ribosome biogenesis</keyword>
<reference evidence="9 10" key="1">
    <citation type="submission" date="2011-01" db="EMBL/GenBank/DDBJ databases">
        <authorList>
            <person name="Weinstock G."/>
            <person name="Sodergren E."/>
            <person name="Clifton S."/>
            <person name="Fulton L."/>
            <person name="Fulton B."/>
            <person name="Courtney L."/>
            <person name="Fronick C."/>
            <person name="Harrison M."/>
            <person name="Strong C."/>
            <person name="Farmer C."/>
            <person name="Delahaunty K."/>
            <person name="Markovic C."/>
            <person name="Hall O."/>
            <person name="Minx P."/>
            <person name="Tomlinson C."/>
            <person name="Mitreva M."/>
            <person name="Hou S."/>
            <person name="Chen J."/>
            <person name="Wollam A."/>
            <person name="Pepin K.H."/>
            <person name="Johnson M."/>
            <person name="Bhonagiri V."/>
            <person name="Zhang X."/>
            <person name="Suruliraj S."/>
            <person name="Warren W."/>
            <person name="Chinwalla A."/>
            <person name="Mardis E.R."/>
            <person name="Wilson R.K."/>
        </authorList>
    </citation>
    <scope>NUCLEOTIDE SEQUENCE [LARGE SCALE GENOMIC DNA]</scope>
    <source>
        <strain evidence="10">DSM 22608 / JCM 16073 / KCTC 15190 / YIT 12066</strain>
    </source>
</reference>
<gene>
    <name evidence="8 9" type="primary">ybeY</name>
    <name evidence="9" type="ORF">HMPREF9444_01177</name>
</gene>
<comment type="function">
    <text evidence="8">Single strand-specific metallo-endoribonuclease involved in late-stage 70S ribosome quality control and in maturation of the 3' terminus of the 16S rRNA.</text>
</comment>
<dbReference type="EMBL" id="AEVO01000055">
    <property type="protein sequence ID" value="EFY07022.1"/>
    <property type="molecule type" value="Genomic_DNA"/>
</dbReference>
<dbReference type="AlphaFoldDB" id="E8LKD9"/>
<dbReference type="HAMAP" id="MF_00009">
    <property type="entry name" value="Endoribonucl_YbeY"/>
    <property type="match status" value="1"/>
</dbReference>
<proteinExistence type="inferred from homology"/>
<dbReference type="GO" id="GO:0004521">
    <property type="term" value="F:RNA endonuclease activity"/>
    <property type="evidence" value="ECO:0007669"/>
    <property type="project" value="UniProtKB-UniRule"/>
</dbReference>
<dbReference type="GO" id="GO:0004222">
    <property type="term" value="F:metalloendopeptidase activity"/>
    <property type="evidence" value="ECO:0007669"/>
    <property type="project" value="InterPro"/>
</dbReference>
<feature type="binding site" evidence="8">
    <location>
        <position position="115"/>
    </location>
    <ligand>
        <name>Zn(2+)</name>
        <dbReference type="ChEBI" id="CHEBI:29105"/>
        <note>catalytic</note>
    </ligand>
</feature>
<dbReference type="GO" id="GO:0008270">
    <property type="term" value="F:zinc ion binding"/>
    <property type="evidence" value="ECO:0007669"/>
    <property type="project" value="UniProtKB-UniRule"/>
</dbReference>
<evidence type="ECO:0000256" key="3">
    <source>
        <dbReference type="ARBA" id="ARBA00022722"/>
    </source>
</evidence>
<evidence type="ECO:0000256" key="7">
    <source>
        <dbReference type="ARBA" id="ARBA00022833"/>
    </source>
</evidence>
<evidence type="ECO:0000256" key="6">
    <source>
        <dbReference type="ARBA" id="ARBA00022801"/>
    </source>
</evidence>
<evidence type="ECO:0000256" key="4">
    <source>
        <dbReference type="ARBA" id="ARBA00022723"/>
    </source>
</evidence>
<dbReference type="SUPFAM" id="SSF55486">
    <property type="entry name" value="Metalloproteases ('zincins'), catalytic domain"/>
    <property type="match status" value="1"/>
</dbReference>
<accession>E8LKD9</accession>
<evidence type="ECO:0000256" key="8">
    <source>
        <dbReference type="HAMAP-Rule" id="MF_00009"/>
    </source>
</evidence>
<dbReference type="GO" id="GO:0006364">
    <property type="term" value="P:rRNA processing"/>
    <property type="evidence" value="ECO:0007669"/>
    <property type="project" value="UniProtKB-UniRule"/>
</dbReference>
<evidence type="ECO:0000256" key="2">
    <source>
        <dbReference type="ARBA" id="ARBA00022517"/>
    </source>
</evidence>
<evidence type="ECO:0000256" key="1">
    <source>
        <dbReference type="ARBA" id="ARBA00010875"/>
    </source>
</evidence>
<dbReference type="PANTHER" id="PTHR46986">
    <property type="entry name" value="ENDORIBONUCLEASE YBEY, CHLOROPLASTIC"/>
    <property type="match status" value="1"/>
</dbReference>
<dbReference type="EC" id="3.1.-.-" evidence="8"/>
<evidence type="ECO:0000256" key="5">
    <source>
        <dbReference type="ARBA" id="ARBA00022759"/>
    </source>
</evidence>
<dbReference type="InterPro" id="IPR023091">
    <property type="entry name" value="MetalPrtase_cat_dom_sf_prd"/>
</dbReference>
<name>E8LKD9_SUCHY</name>
<keyword evidence="8" id="KW-0963">Cytoplasm</keyword>
<dbReference type="HOGENOM" id="CLU_106710_0_1_6"/>
<dbReference type="STRING" id="762983.HMPREF9444_01177"/>
<dbReference type="Proteomes" id="UP000018458">
    <property type="component" value="Unassembled WGS sequence"/>
</dbReference>
<evidence type="ECO:0000313" key="9">
    <source>
        <dbReference type="EMBL" id="EFY07022.1"/>
    </source>
</evidence>
<comment type="similarity">
    <text evidence="1 8">Belongs to the endoribonuclease YbeY family.</text>
</comment>
<keyword evidence="10" id="KW-1185">Reference proteome</keyword>
<keyword evidence="6 8" id="KW-0378">Hydrolase</keyword>
<comment type="caution">
    <text evidence="9">The sequence shown here is derived from an EMBL/GenBank/DDBJ whole genome shotgun (WGS) entry which is preliminary data.</text>
</comment>
<feature type="binding site" evidence="8">
    <location>
        <position position="119"/>
    </location>
    <ligand>
        <name>Zn(2+)</name>
        <dbReference type="ChEBI" id="CHEBI:29105"/>
        <note>catalytic</note>
    </ligand>
</feature>
<keyword evidence="4 8" id="KW-0479">Metal-binding</keyword>
<dbReference type="InterPro" id="IPR002036">
    <property type="entry name" value="YbeY"/>
</dbReference>
<protein>
    <recommendedName>
        <fullName evidence="8">Endoribonuclease YbeY</fullName>
        <ecNumber evidence="8">3.1.-.-</ecNumber>
    </recommendedName>
</protein>
<dbReference type="Gene3D" id="3.40.390.30">
    <property type="entry name" value="Metalloproteases ('zincins'), catalytic domain"/>
    <property type="match status" value="1"/>
</dbReference>
<keyword evidence="7 8" id="KW-0862">Zinc</keyword>
<dbReference type="Pfam" id="PF02130">
    <property type="entry name" value="YbeY"/>
    <property type="match status" value="1"/>
</dbReference>
<organism evidence="9 10">
    <name type="scientific">Succinatimonas hippei (strain DSM 22608 / JCM 16073 / KCTC 15190 / YIT 12066)</name>
    <dbReference type="NCBI Taxonomy" id="762983"/>
    <lineage>
        <taxon>Bacteria</taxon>
        <taxon>Pseudomonadati</taxon>
        <taxon>Pseudomonadota</taxon>
        <taxon>Gammaproteobacteria</taxon>
        <taxon>Aeromonadales</taxon>
        <taxon>Succinivibrionaceae</taxon>
        <taxon>Succinatimonas</taxon>
    </lineage>
</organism>
<evidence type="ECO:0000313" key="10">
    <source>
        <dbReference type="Proteomes" id="UP000018458"/>
    </source>
</evidence>
<keyword evidence="3 8" id="KW-0540">Nuclease</keyword>
<dbReference type="RefSeq" id="WP_009143377.1">
    <property type="nucleotide sequence ID" value="NZ_GL830991.1"/>
</dbReference>